<dbReference type="RefSeq" id="WP_231106735.1">
    <property type="nucleotide sequence ID" value="NZ_FLLR01000116.1"/>
</dbReference>
<dbReference type="EMBL" id="FLLR01000116">
    <property type="protein sequence ID" value="SBO14949.1"/>
    <property type="molecule type" value="Genomic_DNA"/>
</dbReference>
<feature type="domain" description="DUF2460" evidence="1">
    <location>
        <begin position="20"/>
        <end position="214"/>
    </location>
</feature>
<reference evidence="3" key="1">
    <citation type="submission" date="2016-03" db="EMBL/GenBank/DDBJ databases">
        <authorList>
            <person name="Loux Valentin"/>
        </authorList>
    </citation>
    <scope>NUCLEOTIDE SEQUENCE [LARGE SCALE GENOMIC DNA]</scope>
    <source>
        <strain evidence="3">C1</strain>
    </source>
</reference>
<protein>
    <recommendedName>
        <fullName evidence="1">DUF2460 domain-containing protein</fullName>
    </recommendedName>
</protein>
<accession>A0AA45UU79</accession>
<evidence type="ECO:0000313" key="2">
    <source>
        <dbReference type="EMBL" id="SBO14949.1"/>
    </source>
</evidence>
<proteinExistence type="predicted"/>
<comment type="caution">
    <text evidence="2">The sequence shown here is derived from an EMBL/GenBank/DDBJ whole genome shotgun (WGS) entry which is preliminary data.</text>
</comment>
<evidence type="ECO:0000259" key="1">
    <source>
        <dbReference type="Pfam" id="PF09343"/>
    </source>
</evidence>
<organism evidence="2 3">
    <name type="scientific">Anaplasma phagocytophilum</name>
    <name type="common">Ehrlichia phagocytophila</name>
    <dbReference type="NCBI Taxonomy" id="948"/>
    <lineage>
        <taxon>Bacteria</taxon>
        <taxon>Pseudomonadati</taxon>
        <taxon>Pseudomonadota</taxon>
        <taxon>Alphaproteobacteria</taxon>
        <taxon>Rickettsiales</taxon>
        <taxon>Anaplasmataceae</taxon>
        <taxon>Anaplasma</taxon>
        <taxon>phagocytophilum group</taxon>
    </lineage>
</organism>
<sequence>MKNTKMSSTFMVCQMLDKNARFPDEISYGSIGGPTFSTNVTTLANGGEQRKINWSYPRCRYNVIYGVKSYSQYEVLMDFFYAHRGKAFSFRFKDWSDYKASMQHVGSGDGTSLLFQLIKKYSAGSYSYTRLIRKPVEGKVNIWIEEAPQLENTHYTIDYNTGQVSFLEAPKLGVKVYASFEFDILARFDTDFLACSLDGCGNYGCQNIPVAEVKDS</sequence>
<dbReference type="NCBIfam" id="TIGR02217">
    <property type="entry name" value="chp_TIGR02217"/>
    <property type="match status" value="1"/>
</dbReference>
<dbReference type="Proteomes" id="UP000078419">
    <property type="component" value="Unassembled WGS sequence"/>
</dbReference>
<evidence type="ECO:0000313" key="3">
    <source>
        <dbReference type="Proteomes" id="UP000078419"/>
    </source>
</evidence>
<dbReference type="InterPro" id="IPR011740">
    <property type="entry name" value="DUF2460"/>
</dbReference>
<name>A0AA45UU79_ANAPH</name>
<gene>
    <name evidence="2" type="ORF">ANAPC1_01326</name>
</gene>
<dbReference type="Pfam" id="PF09343">
    <property type="entry name" value="DUF2460"/>
    <property type="match status" value="1"/>
</dbReference>
<dbReference type="AlphaFoldDB" id="A0AA45UU79"/>